<evidence type="ECO:0000256" key="5">
    <source>
        <dbReference type="ARBA" id="ARBA00023242"/>
    </source>
</evidence>
<dbReference type="InterPro" id="IPR050560">
    <property type="entry name" value="MYB_TF"/>
</dbReference>
<dbReference type="GO" id="GO:0008270">
    <property type="term" value="F:zinc ion binding"/>
    <property type="evidence" value="ECO:0007669"/>
    <property type="project" value="UniProtKB-KW"/>
</dbReference>
<evidence type="ECO:0000256" key="6">
    <source>
        <dbReference type="PROSITE-ProRule" id="PRU00094"/>
    </source>
</evidence>
<dbReference type="SUPFAM" id="SSF46689">
    <property type="entry name" value="Homeodomain-like"/>
    <property type="match status" value="1"/>
</dbReference>
<name>K8EQA4_9CHLO</name>
<feature type="region of interest" description="Disordered" evidence="7">
    <location>
        <begin position="114"/>
        <end position="133"/>
    </location>
</feature>
<feature type="domain" description="GATA-type" evidence="9">
    <location>
        <begin position="847"/>
        <end position="872"/>
    </location>
</feature>
<dbReference type="InterPro" id="IPR000679">
    <property type="entry name" value="Znf_GATA"/>
</dbReference>
<proteinExistence type="predicted"/>
<keyword evidence="3" id="KW-0238">DNA-binding</keyword>
<dbReference type="SMART" id="SM00717">
    <property type="entry name" value="SANT"/>
    <property type="match status" value="2"/>
</dbReference>
<keyword evidence="13" id="KW-1185">Reference proteome</keyword>
<dbReference type="SUPFAM" id="SSF118290">
    <property type="entry name" value="WRKY DNA-binding domain"/>
    <property type="match status" value="1"/>
</dbReference>
<feature type="region of interest" description="Disordered" evidence="7">
    <location>
        <begin position="374"/>
        <end position="408"/>
    </location>
</feature>
<feature type="compositionally biased region" description="Acidic residues" evidence="7">
    <location>
        <begin position="429"/>
        <end position="448"/>
    </location>
</feature>
<dbReference type="SMART" id="SM00774">
    <property type="entry name" value="WRKY"/>
    <property type="match status" value="1"/>
</dbReference>
<dbReference type="InterPro" id="IPR013088">
    <property type="entry name" value="Znf_NHR/GATA"/>
</dbReference>
<feature type="compositionally biased region" description="Basic and acidic residues" evidence="7">
    <location>
        <begin position="45"/>
        <end position="59"/>
    </location>
</feature>
<dbReference type="GO" id="GO:0000978">
    <property type="term" value="F:RNA polymerase II cis-regulatory region sequence-specific DNA binding"/>
    <property type="evidence" value="ECO:0007669"/>
    <property type="project" value="TreeGrafter"/>
</dbReference>
<organism evidence="12 13">
    <name type="scientific">Bathycoccus prasinos</name>
    <dbReference type="NCBI Taxonomy" id="41875"/>
    <lineage>
        <taxon>Eukaryota</taxon>
        <taxon>Viridiplantae</taxon>
        <taxon>Chlorophyta</taxon>
        <taxon>Mamiellophyceae</taxon>
        <taxon>Mamiellales</taxon>
        <taxon>Bathycoccaceae</taxon>
        <taxon>Bathycoccus</taxon>
    </lineage>
</organism>
<feature type="compositionally biased region" description="Basic and acidic residues" evidence="7">
    <location>
        <begin position="449"/>
        <end position="458"/>
    </location>
</feature>
<feature type="domain" description="HTH myb-type" evidence="11">
    <location>
        <begin position="295"/>
        <end position="349"/>
    </location>
</feature>
<dbReference type="PROSITE" id="PS50090">
    <property type="entry name" value="MYB_LIKE"/>
    <property type="match status" value="2"/>
</dbReference>
<dbReference type="Pfam" id="PF13921">
    <property type="entry name" value="Myb_DNA-bind_6"/>
    <property type="match status" value="1"/>
</dbReference>
<feature type="region of interest" description="Disordered" evidence="7">
    <location>
        <begin position="1161"/>
        <end position="1185"/>
    </location>
</feature>
<dbReference type="RefSeq" id="XP_007508502.1">
    <property type="nucleotide sequence ID" value="XM_007508440.1"/>
</dbReference>
<dbReference type="InterPro" id="IPR003657">
    <property type="entry name" value="WRKY_dom"/>
</dbReference>
<evidence type="ECO:0000259" key="10">
    <source>
        <dbReference type="PROSITE" id="PS50811"/>
    </source>
</evidence>
<sequence>MEPYFARRVNAGTTPSGENTTNTTTKSNNTNTEKDDAGEEEEEETRLADAVDDAKEVKKSSPPPEEDQLFLQGSRETTTLAGEEGKTMTTMTTTEEEIAEPVDVIVVGEKEVPAKLPTSSPSPSSKGGAAVEEESVVPKLPFPVLIASAATTTTTTDNNTGGENGVTTSAATTSEGGLNEEEDVNLAVFTKRGLKRQRKYTDVDENGLTKNGKRKGRPAKDVTGLTVQELRVQAREDSLAAGVGNSRHQTWTTEEDERLCALVERFGSKKWSFLAQLMVDRKGKQCRDRYINHLAPSIKRGEWTVEEEYMVVQGHRVLGTRWAALAKVVPGRPENAVKNHWHACRRTKFEAKALLRPLYRYQLMELNTIIEPPSEESLKEAKEKLGDEYPPDGPVETPKESFENETEQKTFEKRLAKLASKKQVRDYDPVDDDTEEEEEEEEEVEDEKLDSSEAEALREKKRLAKLLKEHQEKEKREKQERQKLLVEQQRKLMPKKTRANSRKAKSLSGAIKEVDAKMETNALVNAVKSELDSQAVATEAAEGLLKGLPGNAPDDENEEEHAAKSISPVMMALGPAPQMPKVKVQELPLPKVKVPELPLPKIGGYIKSTWKQPEPSSLNPKSKGRRAQKYKDNEKKRKEEKMKKGTIKESDSDGYSWRKYGEKELKSGSSTKSYYRCARLDCPAKKTIERGMTVYTYAEHTHDKPKASFKPEASFEDAEDMRRHEQELDLILAAAEEMDGGASMETSEEEFTREADLDYEEPEIDEETDPVVLERRRAKWLEQQIFGDAKRTKLAPAEAAAFQQDFVGDQQLKQKRKYTRKGEGVKKPGPGSEKKFKVTNAEYQGPCMLCGTRLTPCWRSVGNLKLCNACGIRIYRDYAVEKEEATALLELAQGLGAAKSKQEAVRTVNRRLPGRCKTDQQDLERFALSKYPKLQLVLTTNLETIGIDLPAKMKVHKVKAQPRKNFQAPIASRVPTKKRTMINYRKRVITLDEIVNNDDDDVAEAAAMLQLQQQRGTRADQSNNYLFYLPIKKRRDARMNENGTLTAIDTVSGEDVPEYMDVMQKSGGTVRNPLSLLASSVSLRLDDIDEPESVTPPATTEVLALPTTSATTTVVTAAAAEKSNNDVTTPYAAQGEATTIAATTTEMTTVDPQLSSIENKEQKGTTVVTPAKREQPHAGPRAAPKKRTAIEDFIEVTEWPLDTNRCINAARSRNTSLEVASLTTKAACDGPIQLRGPNVSISRDKLVAGLKRIASNAREKIAKQRMKRAGTDPESFQSNPLNRSNGRCAISIRQNSCKKGDLQMIIVCSSENFRDAISCAEDCAVQIKEDFDFESVIDAP</sequence>
<dbReference type="PROSITE" id="PS51294">
    <property type="entry name" value="HTH_MYB"/>
    <property type="match status" value="2"/>
</dbReference>
<accession>K8EQA4</accession>
<dbReference type="PANTHER" id="PTHR45614:SF232">
    <property type="entry name" value="TRANSCRIPTION FACTOR MYB3R-2"/>
    <property type="match status" value="1"/>
</dbReference>
<dbReference type="InterPro" id="IPR009057">
    <property type="entry name" value="Homeodomain-like_sf"/>
</dbReference>
<comment type="subcellular location">
    <subcellularLocation>
        <location evidence="1">Nucleus</location>
    </subcellularLocation>
</comment>
<evidence type="ECO:0000259" key="9">
    <source>
        <dbReference type="PROSITE" id="PS50114"/>
    </source>
</evidence>
<keyword evidence="5" id="KW-0539">Nucleus</keyword>
<dbReference type="InterPro" id="IPR017930">
    <property type="entry name" value="Myb_dom"/>
</dbReference>
<keyword evidence="6" id="KW-0862">Zinc</keyword>
<feature type="compositionally biased region" description="Polar residues" evidence="7">
    <location>
        <begin position="609"/>
        <end position="620"/>
    </location>
</feature>
<dbReference type="eggNOG" id="KOG0048">
    <property type="taxonomic scope" value="Eukaryota"/>
</dbReference>
<dbReference type="InterPro" id="IPR001005">
    <property type="entry name" value="SANT/Myb"/>
</dbReference>
<feature type="region of interest" description="Disordered" evidence="7">
    <location>
        <begin position="422"/>
        <end position="507"/>
    </location>
</feature>
<dbReference type="Gene3D" id="3.30.50.10">
    <property type="entry name" value="Erythroid Transcription Factor GATA-1, subunit A"/>
    <property type="match status" value="1"/>
</dbReference>
<feature type="domain" description="Myb-like" evidence="8">
    <location>
        <begin position="295"/>
        <end position="342"/>
    </location>
</feature>
<feature type="compositionally biased region" description="Basic and acidic residues" evidence="7">
    <location>
        <begin position="397"/>
        <end position="408"/>
    </location>
</feature>
<feature type="compositionally biased region" description="Basic and acidic residues" evidence="7">
    <location>
        <begin position="629"/>
        <end position="651"/>
    </location>
</feature>
<reference evidence="12 13" key="1">
    <citation type="submission" date="2011-10" db="EMBL/GenBank/DDBJ databases">
        <authorList>
            <person name="Genoscope - CEA"/>
        </authorList>
    </citation>
    <scope>NUCLEOTIDE SEQUENCE [LARGE SCALE GENOMIC DNA]</scope>
    <source>
        <strain evidence="12 13">RCC 1105</strain>
    </source>
</reference>
<evidence type="ECO:0000256" key="2">
    <source>
        <dbReference type="ARBA" id="ARBA00023015"/>
    </source>
</evidence>
<dbReference type="Proteomes" id="UP000198341">
    <property type="component" value="Chromosome 16"/>
</dbReference>
<dbReference type="PANTHER" id="PTHR45614">
    <property type="entry name" value="MYB PROTEIN-RELATED"/>
    <property type="match status" value="1"/>
</dbReference>
<evidence type="ECO:0000313" key="13">
    <source>
        <dbReference type="Proteomes" id="UP000198341"/>
    </source>
</evidence>
<dbReference type="Gene3D" id="2.20.25.80">
    <property type="entry name" value="WRKY domain"/>
    <property type="match status" value="1"/>
</dbReference>
<dbReference type="GO" id="GO:0005634">
    <property type="term" value="C:nucleus"/>
    <property type="evidence" value="ECO:0007669"/>
    <property type="project" value="UniProtKB-SubCell"/>
</dbReference>
<feature type="compositionally biased region" description="Basic and acidic residues" evidence="7">
    <location>
        <begin position="376"/>
        <end position="387"/>
    </location>
</feature>
<keyword evidence="2" id="KW-0805">Transcription regulation</keyword>
<dbReference type="PROSITE" id="PS50811">
    <property type="entry name" value="WRKY"/>
    <property type="match status" value="1"/>
</dbReference>
<protein>
    <submittedName>
        <fullName evidence="12">Unnamed protein product</fullName>
    </submittedName>
</protein>
<gene>
    <name evidence="12" type="ordered locus">Bathy16g00780</name>
</gene>
<evidence type="ECO:0000256" key="4">
    <source>
        <dbReference type="ARBA" id="ARBA00023163"/>
    </source>
</evidence>
<dbReference type="Pfam" id="PF00320">
    <property type="entry name" value="GATA"/>
    <property type="match status" value="1"/>
</dbReference>
<dbReference type="OrthoDB" id="2143914at2759"/>
<evidence type="ECO:0000259" key="11">
    <source>
        <dbReference type="PROSITE" id="PS51294"/>
    </source>
</evidence>
<dbReference type="SUPFAM" id="SSF57716">
    <property type="entry name" value="Glucocorticoid receptor-like (DNA-binding domain)"/>
    <property type="match status" value="1"/>
</dbReference>
<keyword evidence="4" id="KW-0804">Transcription</keyword>
<feature type="compositionally biased region" description="Basic residues" evidence="7">
    <location>
        <begin position="492"/>
        <end position="505"/>
    </location>
</feature>
<dbReference type="EMBL" id="FO082263">
    <property type="protein sequence ID" value="CCO20119.1"/>
    <property type="molecule type" value="Genomic_DNA"/>
</dbReference>
<dbReference type="GO" id="GO:0000981">
    <property type="term" value="F:DNA-binding transcription factor activity, RNA polymerase II-specific"/>
    <property type="evidence" value="ECO:0007669"/>
    <property type="project" value="TreeGrafter"/>
</dbReference>
<feature type="compositionally biased region" description="Basic and acidic residues" evidence="7">
    <location>
        <begin position="466"/>
        <end position="490"/>
    </location>
</feature>
<feature type="domain" description="WRKY" evidence="10">
    <location>
        <begin position="646"/>
        <end position="705"/>
    </location>
</feature>
<feature type="region of interest" description="Disordered" evidence="7">
    <location>
        <begin position="151"/>
        <end position="179"/>
    </location>
</feature>
<evidence type="ECO:0000256" key="3">
    <source>
        <dbReference type="ARBA" id="ARBA00023125"/>
    </source>
</evidence>
<dbReference type="KEGG" id="bpg:Bathy16g00780"/>
<keyword evidence="6" id="KW-0863">Zinc-finger</keyword>
<dbReference type="CDD" id="cd00167">
    <property type="entry name" value="SANT"/>
    <property type="match status" value="2"/>
</dbReference>
<feature type="domain" description="HTH myb-type" evidence="11">
    <location>
        <begin position="247"/>
        <end position="294"/>
    </location>
</feature>
<evidence type="ECO:0000313" key="12">
    <source>
        <dbReference type="EMBL" id="CCO20119.1"/>
    </source>
</evidence>
<keyword evidence="6" id="KW-0479">Metal-binding</keyword>
<dbReference type="Gene3D" id="1.10.10.60">
    <property type="entry name" value="Homeodomain-like"/>
    <property type="match status" value="2"/>
</dbReference>
<evidence type="ECO:0000259" key="8">
    <source>
        <dbReference type="PROSITE" id="PS50090"/>
    </source>
</evidence>
<feature type="region of interest" description="Disordered" evidence="7">
    <location>
        <begin position="1"/>
        <end position="103"/>
    </location>
</feature>
<evidence type="ECO:0000256" key="1">
    <source>
        <dbReference type="ARBA" id="ARBA00004123"/>
    </source>
</evidence>
<feature type="domain" description="Myb-like" evidence="8">
    <location>
        <begin position="251"/>
        <end position="294"/>
    </location>
</feature>
<feature type="region of interest" description="Disordered" evidence="7">
    <location>
        <begin position="604"/>
        <end position="671"/>
    </location>
</feature>
<dbReference type="Pfam" id="PF03106">
    <property type="entry name" value="WRKY"/>
    <property type="match status" value="1"/>
</dbReference>
<feature type="compositionally biased region" description="Low complexity" evidence="7">
    <location>
        <begin position="12"/>
        <end position="31"/>
    </location>
</feature>
<evidence type="ECO:0000256" key="7">
    <source>
        <dbReference type="SAM" id="MobiDB-lite"/>
    </source>
</evidence>
<dbReference type="PROSITE" id="PS50114">
    <property type="entry name" value="GATA_ZN_FINGER_2"/>
    <property type="match status" value="1"/>
</dbReference>
<dbReference type="InterPro" id="IPR036576">
    <property type="entry name" value="WRKY_dom_sf"/>
</dbReference>
<dbReference type="GeneID" id="19011353"/>
<feature type="region of interest" description="Disordered" evidence="7">
    <location>
        <begin position="700"/>
        <end position="723"/>
    </location>
</feature>
<feature type="compositionally biased region" description="Low complexity" evidence="7">
    <location>
        <begin position="151"/>
        <end position="168"/>
    </location>
</feature>